<dbReference type="InterPro" id="IPR010911">
    <property type="entry name" value="Rab_BD"/>
</dbReference>
<feature type="region of interest" description="Disordered" evidence="2">
    <location>
        <begin position="1047"/>
        <end position="1072"/>
    </location>
</feature>
<evidence type="ECO:0000259" key="3">
    <source>
        <dbReference type="PROSITE" id="PS50916"/>
    </source>
</evidence>
<feature type="domain" description="RabBD" evidence="3">
    <location>
        <begin position="7"/>
        <end position="63"/>
    </location>
</feature>
<feature type="compositionally biased region" description="Basic and acidic residues" evidence="2">
    <location>
        <begin position="1764"/>
        <end position="1782"/>
    </location>
</feature>
<dbReference type="InterPro" id="IPR039916">
    <property type="entry name" value="EXPH5"/>
</dbReference>
<accession>A0ABM3WHT2</accession>
<proteinExistence type="predicted"/>
<feature type="region of interest" description="Disordered" evidence="2">
    <location>
        <begin position="1375"/>
        <end position="1437"/>
    </location>
</feature>
<feature type="region of interest" description="Disordered" evidence="2">
    <location>
        <begin position="813"/>
        <end position="897"/>
    </location>
</feature>
<feature type="region of interest" description="Disordered" evidence="2">
    <location>
        <begin position="1335"/>
        <end position="1363"/>
    </location>
</feature>
<feature type="region of interest" description="Disordered" evidence="2">
    <location>
        <begin position="758"/>
        <end position="792"/>
    </location>
</feature>
<sequence>MTKAFQGFDFSFLNDEEARKILQVLERNEELQRAEKDRISKLQKTKRDIRWLHGVTGEWFEEIQRKKFCNEADVSQMLKQPLTYRLRRGMAEKNPVELQTSRSKNMPHQRNTTSFSSRLSFRSSFASLFSFRKSRKDLKLQSLGLKGCDSHAGPPVSVRGTASQAKMYNSPLENQAVGSAFVPKPADMREGSHTPPWDNSLLENEFFQVLDDLDSKLAQEQFSSSVNTRTPFNYGSRTQPSYFHSTGNRRGNTTGRDKNHYNETSNMSIYDILRPGTPREGFKTFSPRTKTIYDMYRTKQSRVITEDYMQKNTFGSTSLCLDSQQRSASSAAGHFTARSLHFPGTVQSKSGFKPPNYQQSPKRTPLSSIIWNRSDSFRDRQNQEVFLEAPSPMEIDLSNQRTNPRCFRENTKYEFYRSQSFYQNVSLNAPMDNAMSSDPFENSENMPFYTQNNPFARTFFSNTFGQNREQMFGQSPFWGQQEEHSSWSDFHQSRKPFIFSDRDFEMISIEENHAPTGHSHHVPSQDRGPFSHSYRSNIFRDQKESHPWQFDPQTCAPENMEVPQDNDHQSTLHFNTPNVYSTADSRYHIKSGGLGYQKESSPTERHINKDPYSFGIRVLASSFKTSLPQIYDDKRNSQSPIFQNPTINMQKTIPSKSVCLPRRSYTEATVTNSDSNHYPPLTESQVNILVTDVSNEKDLNESILEKSQQLNKMDQTSMAGEILQPISQTVISNPLPDFQNSLTQDSVKSDRFAFNTSTTISSKRSPSISSKKDNPKLCTSHRDKASGFKKGNSCIANPKLDSAVSLPFIQESRATSSFPSPNQDCHQEQTENNEVTSGILQNNHSESVPTDKQNTQSPEKSAVLDAREEQYKTTHSVNCSKSVSGPSMSDESLGLSSSTCSDSLLVNNSILDAPAITSTIAFSGRSPSGPDPSLEERGEKDCDSKNQKNQFASNHFGNQKSNERDVPIHNEMVGVAKYDSHLPLWARKGRGKVRQRISCIENLNKTENRSTAISDNSDPIEVNQSNFKAPEPHTTYCTLPRKSASILNSRKSDSDTMTSSLRNKPVPFQTKNTVEKPRGQYTSNKFSLSSLDSENKFSRVVLDFVPVATTATEGVANKKTIESPSVRKKTLPFLIKRAVSCPSGVPYAANGRDGKERCLASDSGAPAAAPVHWERVTSPLKSDSAVKDYSLTERYHQNDCFQECTERDSENADTRTFSLSNEDPLPFSSDMSEQESWKSLHKWKTTSTFSVSGDEDNVKCLEVVSIYYTLPRKHGKKIGSLLQKCTQNTNSFTESPKVEADAFKKNDLNHSTQEQVGTSSSEDLNMLVNSAQNNHCLSHTTGNRTVLQSPNVGSSSVSLHKGDSKTREMFLDHLSKSTLSDSQSRKEREKKLQSETLHRSPVLPGKKVKAKSESHQQCIKSANSGPASSLAHSEETSQTLRNLGAHSCSDIAITAAGNGNGLQKDVMSITTDDSANELQPKELRGEIETHFQRPTDKALCDSETQVFALPPALHKLQLDEETHSSELDLKILHSEPRKLPQRSQDMNMKNKTNLDDLEKEDTKSLAKHRLTAVCKASRKFPAKGLSPRRHVATIFPQSGNNSDFSQLSLDTQLVPKSTDSSGGSRLSDSGVDMETSENPPQVTVLSSREASTHMSNQESDNISQPHQNEFDNISQLPPKCENSKNVAEVQIWGGESDFMDHPAFINFTEADFSDYQRKMNTPCSLEPALQSAIHSQLQRRGPSLEWEPEPLPYRSKSLKNIHLHGDGLRKSQPPKARERHFSESTSIDNALSRLTLGDEFSNNSRYSRRFKSFSELPSCDENESWTNLCPRSATSISRPIDYGIFGKEQQLAFLENVKRSLTQGRLWKPSFLKNPGFLKDEVINPPNSVESSSTNVPCNELPEDHLSPSAPLNIYEEDPMDSDSDTDTTTDDEYYLDENDKESEL</sequence>
<dbReference type="Gene3D" id="6.10.250.3000">
    <property type="match status" value="1"/>
</dbReference>
<feature type="compositionally biased region" description="Polar residues" evidence="2">
    <location>
        <begin position="1335"/>
        <end position="1358"/>
    </location>
</feature>
<feature type="compositionally biased region" description="Polar residues" evidence="2">
    <location>
        <begin position="222"/>
        <end position="254"/>
    </location>
</feature>
<feature type="compositionally biased region" description="Polar residues" evidence="2">
    <location>
        <begin position="1636"/>
        <end position="1666"/>
    </location>
</feature>
<feature type="coiled-coil region" evidence="1">
    <location>
        <begin position="14"/>
        <end position="45"/>
    </location>
</feature>
<feature type="compositionally biased region" description="Polar residues" evidence="2">
    <location>
        <begin position="947"/>
        <end position="960"/>
    </location>
</feature>
<evidence type="ECO:0000256" key="1">
    <source>
        <dbReference type="SAM" id="Coils"/>
    </source>
</evidence>
<feature type="compositionally biased region" description="Polar residues" evidence="2">
    <location>
        <begin position="1010"/>
        <end position="1027"/>
    </location>
</feature>
<feature type="region of interest" description="Disordered" evidence="2">
    <location>
        <begin position="1613"/>
        <end position="1666"/>
    </location>
</feature>
<feature type="compositionally biased region" description="Low complexity" evidence="2">
    <location>
        <begin position="1617"/>
        <end position="1632"/>
    </location>
</feature>
<evidence type="ECO:0000256" key="2">
    <source>
        <dbReference type="SAM" id="MobiDB-lite"/>
    </source>
</evidence>
<feature type="compositionally biased region" description="Low complexity" evidence="2">
    <location>
        <begin position="758"/>
        <end position="769"/>
    </location>
</feature>
<dbReference type="PANTHER" id="PTHR21469:SF4">
    <property type="entry name" value="EXOPHILIN-5"/>
    <property type="match status" value="1"/>
</dbReference>
<feature type="compositionally biased region" description="Low complexity" evidence="2">
    <location>
        <begin position="887"/>
        <end position="897"/>
    </location>
</feature>
<feature type="compositionally biased region" description="Polar residues" evidence="2">
    <location>
        <begin position="1047"/>
        <end position="1062"/>
    </location>
</feature>
<feature type="region of interest" description="Disordered" evidence="2">
    <location>
        <begin position="1010"/>
        <end position="1034"/>
    </location>
</feature>
<feature type="compositionally biased region" description="Polar residues" evidence="2">
    <location>
        <begin position="1415"/>
        <end position="1437"/>
    </location>
</feature>
<feature type="compositionally biased region" description="Polar residues" evidence="2">
    <location>
        <begin position="873"/>
        <end position="886"/>
    </location>
</feature>
<evidence type="ECO:0000313" key="5">
    <source>
        <dbReference type="RefSeq" id="XP_060036106.1"/>
    </source>
</evidence>
<gene>
    <name evidence="5" type="primary">EXPH5</name>
</gene>
<feature type="region of interest" description="Disordered" evidence="2">
    <location>
        <begin position="1764"/>
        <end position="1784"/>
    </location>
</feature>
<name>A0ABM3WHT2_ERIEU</name>
<dbReference type="RefSeq" id="XP_060036106.1">
    <property type="nucleotide sequence ID" value="XM_060180123.1"/>
</dbReference>
<feature type="compositionally biased region" description="Basic and acidic residues" evidence="2">
    <location>
        <begin position="770"/>
        <end position="786"/>
    </location>
</feature>
<feature type="compositionally biased region" description="Basic and acidic residues" evidence="2">
    <location>
        <begin position="1383"/>
        <end position="1398"/>
    </location>
</feature>
<feature type="compositionally biased region" description="Acidic residues" evidence="2">
    <location>
        <begin position="1915"/>
        <end position="1945"/>
    </location>
</feature>
<dbReference type="PROSITE" id="PS50916">
    <property type="entry name" value="RABBD"/>
    <property type="match status" value="1"/>
</dbReference>
<protein>
    <submittedName>
        <fullName evidence="5">Exophilin-5 isoform X1</fullName>
    </submittedName>
</protein>
<feature type="compositionally biased region" description="Polar residues" evidence="2">
    <location>
        <begin position="813"/>
        <end position="859"/>
    </location>
</feature>
<feature type="compositionally biased region" description="Polar residues" evidence="2">
    <location>
        <begin position="1885"/>
        <end position="1897"/>
    </location>
</feature>
<reference evidence="5" key="1">
    <citation type="submission" date="2025-08" db="UniProtKB">
        <authorList>
            <consortium name="RefSeq"/>
        </authorList>
    </citation>
    <scope>IDENTIFICATION</scope>
</reference>
<feature type="compositionally biased region" description="Polar residues" evidence="2">
    <location>
        <begin position="345"/>
        <end position="363"/>
    </location>
</feature>
<feature type="compositionally biased region" description="Basic and acidic residues" evidence="2">
    <location>
        <begin position="934"/>
        <end position="946"/>
    </location>
</feature>
<feature type="region of interest" description="Disordered" evidence="2">
    <location>
        <begin position="344"/>
        <end position="363"/>
    </location>
</feature>
<feature type="region of interest" description="Disordered" evidence="2">
    <location>
        <begin position="222"/>
        <end position="262"/>
    </location>
</feature>
<keyword evidence="1" id="KW-0175">Coiled coil</keyword>
<organism evidence="4 5">
    <name type="scientific">Erinaceus europaeus</name>
    <name type="common">Western European hedgehog</name>
    <dbReference type="NCBI Taxonomy" id="9365"/>
    <lineage>
        <taxon>Eukaryota</taxon>
        <taxon>Metazoa</taxon>
        <taxon>Chordata</taxon>
        <taxon>Craniata</taxon>
        <taxon>Vertebrata</taxon>
        <taxon>Euteleostomi</taxon>
        <taxon>Mammalia</taxon>
        <taxon>Eutheria</taxon>
        <taxon>Laurasiatheria</taxon>
        <taxon>Eulipotyphla</taxon>
        <taxon>Erinaceidae</taxon>
        <taxon>Erinaceinae</taxon>
        <taxon>Erinaceus</taxon>
    </lineage>
</organism>
<keyword evidence="4" id="KW-1185">Reference proteome</keyword>
<dbReference type="GeneID" id="103128460"/>
<dbReference type="PANTHER" id="PTHR21469">
    <property type="entry name" value="EXOPHILIN-5"/>
    <property type="match status" value="1"/>
</dbReference>
<dbReference type="Proteomes" id="UP001652624">
    <property type="component" value="Chromosome 20"/>
</dbReference>
<feature type="region of interest" description="Disordered" evidence="2">
    <location>
        <begin position="921"/>
        <end position="962"/>
    </location>
</feature>
<feature type="region of interest" description="Disordered" evidence="2">
    <location>
        <begin position="1883"/>
        <end position="1945"/>
    </location>
</feature>
<evidence type="ECO:0000313" key="4">
    <source>
        <dbReference type="Proteomes" id="UP001652624"/>
    </source>
</evidence>
<feature type="region of interest" description="Disordered" evidence="2">
    <location>
        <begin position="1211"/>
        <end position="1230"/>
    </location>
</feature>